<feature type="domain" description="HTH lysR-type" evidence="5">
    <location>
        <begin position="6"/>
        <end position="65"/>
    </location>
</feature>
<evidence type="ECO:0000313" key="6">
    <source>
        <dbReference type="EMBL" id="MBB5353050.1"/>
    </source>
</evidence>
<protein>
    <submittedName>
        <fullName evidence="6">DNA-binding transcriptional LysR family regulator</fullName>
    </submittedName>
</protein>
<dbReference type="InterPro" id="IPR036390">
    <property type="entry name" value="WH_DNA-bd_sf"/>
</dbReference>
<dbReference type="SUPFAM" id="SSF53850">
    <property type="entry name" value="Periplasmic binding protein-like II"/>
    <property type="match status" value="1"/>
</dbReference>
<dbReference type="GO" id="GO:0032993">
    <property type="term" value="C:protein-DNA complex"/>
    <property type="evidence" value="ECO:0007669"/>
    <property type="project" value="TreeGrafter"/>
</dbReference>
<evidence type="ECO:0000256" key="4">
    <source>
        <dbReference type="ARBA" id="ARBA00023163"/>
    </source>
</evidence>
<gene>
    <name evidence="6" type="ORF">HNR46_003303</name>
</gene>
<dbReference type="PANTHER" id="PTHR30346:SF29">
    <property type="entry name" value="LYSR SUBSTRATE-BINDING"/>
    <property type="match status" value="1"/>
</dbReference>
<keyword evidence="2" id="KW-0805">Transcription regulation</keyword>
<evidence type="ECO:0000259" key="5">
    <source>
        <dbReference type="PROSITE" id="PS50931"/>
    </source>
</evidence>
<name>A0A840VGU5_9BACT</name>
<evidence type="ECO:0000256" key="3">
    <source>
        <dbReference type="ARBA" id="ARBA00023125"/>
    </source>
</evidence>
<dbReference type="RefSeq" id="WP_184020579.1">
    <property type="nucleotide sequence ID" value="NZ_JACHFD010000019.1"/>
</dbReference>
<dbReference type="Gene3D" id="1.10.10.10">
    <property type="entry name" value="Winged helix-like DNA-binding domain superfamily/Winged helix DNA-binding domain"/>
    <property type="match status" value="1"/>
</dbReference>
<comment type="similarity">
    <text evidence="1">Belongs to the LysR transcriptional regulatory family.</text>
</comment>
<comment type="caution">
    <text evidence="6">The sequence shown here is derived from an EMBL/GenBank/DDBJ whole genome shotgun (WGS) entry which is preliminary data.</text>
</comment>
<evidence type="ECO:0000313" key="7">
    <source>
        <dbReference type="Proteomes" id="UP000557717"/>
    </source>
</evidence>
<dbReference type="EMBL" id="JACHFD010000019">
    <property type="protein sequence ID" value="MBB5353050.1"/>
    <property type="molecule type" value="Genomic_DNA"/>
</dbReference>
<evidence type="ECO:0000256" key="1">
    <source>
        <dbReference type="ARBA" id="ARBA00009437"/>
    </source>
</evidence>
<keyword evidence="7" id="KW-1185">Reference proteome</keyword>
<accession>A0A840VGU5</accession>
<dbReference type="GO" id="GO:0003700">
    <property type="term" value="F:DNA-binding transcription factor activity"/>
    <property type="evidence" value="ECO:0007669"/>
    <property type="project" value="InterPro"/>
</dbReference>
<dbReference type="InterPro" id="IPR036388">
    <property type="entry name" value="WH-like_DNA-bd_sf"/>
</dbReference>
<sequence length="295" mass="31434">MPQPLPNLHHLELFYHVAKSGGITAAVRQMPYGIQQPAVSGQISQLEKELGVRLFQRRPFQLTPAGQELFEFAAPFFGGLAGVAERVAGKASRHLRLAAPATVVREHLPAVLSEVRAACPELELTVLDAGQQAVLELLEREELDLAVTELEGRPPVGSQCEVFLSLPLVLLLPPGCPVPQGGLSALVASQPLIRTPDETALSRSFARGLAKVGCHWPARISVNTMELVQAYVAGGFGVGLGVNLPGAELPEGVTMFPLPDFPELKIAALWRGKPGPIAKAVLEGLRRRAEALSGS</sequence>
<dbReference type="PANTHER" id="PTHR30346">
    <property type="entry name" value="TRANSCRIPTIONAL DUAL REGULATOR HCAR-RELATED"/>
    <property type="match status" value="1"/>
</dbReference>
<dbReference type="Pfam" id="PF03466">
    <property type="entry name" value="LysR_substrate"/>
    <property type="match status" value="1"/>
</dbReference>
<dbReference type="InterPro" id="IPR000847">
    <property type="entry name" value="LysR_HTH_N"/>
</dbReference>
<reference evidence="6 7" key="1">
    <citation type="submission" date="2020-08" db="EMBL/GenBank/DDBJ databases">
        <title>Genomic Encyclopedia of Type Strains, Phase IV (KMG-IV): sequencing the most valuable type-strain genomes for metagenomic binning, comparative biology and taxonomic classification.</title>
        <authorList>
            <person name="Goeker M."/>
        </authorList>
    </citation>
    <scope>NUCLEOTIDE SEQUENCE [LARGE SCALE GENOMIC DNA]</scope>
    <source>
        <strain evidence="6 7">YC6886</strain>
    </source>
</reference>
<dbReference type="Gene3D" id="3.40.190.10">
    <property type="entry name" value="Periplasmic binding protein-like II"/>
    <property type="match status" value="2"/>
</dbReference>
<keyword evidence="4" id="KW-0804">Transcription</keyword>
<dbReference type="Pfam" id="PF00126">
    <property type="entry name" value="HTH_1"/>
    <property type="match status" value="1"/>
</dbReference>
<dbReference type="PROSITE" id="PS50931">
    <property type="entry name" value="HTH_LYSR"/>
    <property type="match status" value="1"/>
</dbReference>
<dbReference type="GO" id="GO:0003677">
    <property type="term" value="F:DNA binding"/>
    <property type="evidence" value="ECO:0007669"/>
    <property type="project" value="UniProtKB-KW"/>
</dbReference>
<organism evidence="6 7">
    <name type="scientific">Haloferula luteola</name>
    <dbReference type="NCBI Taxonomy" id="595692"/>
    <lineage>
        <taxon>Bacteria</taxon>
        <taxon>Pseudomonadati</taxon>
        <taxon>Verrucomicrobiota</taxon>
        <taxon>Verrucomicrobiia</taxon>
        <taxon>Verrucomicrobiales</taxon>
        <taxon>Verrucomicrobiaceae</taxon>
        <taxon>Haloferula</taxon>
    </lineage>
</organism>
<dbReference type="SUPFAM" id="SSF46785">
    <property type="entry name" value="Winged helix' DNA-binding domain"/>
    <property type="match status" value="1"/>
</dbReference>
<dbReference type="Proteomes" id="UP000557717">
    <property type="component" value="Unassembled WGS sequence"/>
</dbReference>
<evidence type="ECO:0000256" key="2">
    <source>
        <dbReference type="ARBA" id="ARBA00023015"/>
    </source>
</evidence>
<proteinExistence type="inferred from homology"/>
<keyword evidence="3 6" id="KW-0238">DNA-binding</keyword>
<dbReference type="PRINTS" id="PR00039">
    <property type="entry name" value="HTHLYSR"/>
</dbReference>
<dbReference type="AlphaFoldDB" id="A0A840VGU5"/>
<dbReference type="InterPro" id="IPR005119">
    <property type="entry name" value="LysR_subst-bd"/>
</dbReference>